<protein>
    <submittedName>
        <fullName evidence="4">PH domain-containing protein</fullName>
    </submittedName>
</protein>
<feature type="region of interest" description="Disordered" evidence="1">
    <location>
        <begin position="199"/>
        <end position="223"/>
    </location>
</feature>
<feature type="domain" description="YdbS-like PH" evidence="3">
    <location>
        <begin position="101"/>
        <end position="148"/>
    </location>
</feature>
<dbReference type="OrthoDB" id="7345733at2"/>
<gene>
    <name evidence="4" type="ORF">D2V07_03155</name>
</gene>
<dbReference type="InterPro" id="IPR054839">
    <property type="entry name" value="puhB_PGC"/>
</dbReference>
<keyword evidence="2" id="KW-0812">Transmembrane</keyword>
<reference evidence="4 5" key="1">
    <citation type="submission" date="2018-08" db="EMBL/GenBank/DDBJ databases">
        <title>Erythrobacter zhengii sp.nov., a bacterium isolated from deep-sea sediment.</title>
        <authorList>
            <person name="Fang C."/>
            <person name="Wu Y.-H."/>
            <person name="Sun C."/>
            <person name="Wang H."/>
            <person name="Cheng H."/>
            <person name="Meng F.-X."/>
            <person name="Wang C.-S."/>
            <person name="Xu X.-W."/>
        </authorList>
    </citation>
    <scope>NUCLEOTIDE SEQUENCE [LARGE SCALE GENOMIC DNA]</scope>
    <source>
        <strain evidence="4 5">V18</strain>
    </source>
</reference>
<dbReference type="NCBIfam" id="NF040894">
    <property type="entry name" value="puhB_PGC"/>
    <property type="match status" value="1"/>
</dbReference>
<proteinExistence type="predicted"/>
<dbReference type="InterPro" id="IPR005182">
    <property type="entry name" value="YdbS-like_PH"/>
</dbReference>
<dbReference type="Pfam" id="PF03703">
    <property type="entry name" value="bPH_2"/>
    <property type="match status" value="1"/>
</dbReference>
<keyword evidence="2" id="KW-0472">Membrane</keyword>
<organism evidence="4 5">
    <name type="scientific">Aurantiacibacter zhengii</name>
    <dbReference type="NCBI Taxonomy" id="2307003"/>
    <lineage>
        <taxon>Bacteria</taxon>
        <taxon>Pseudomonadati</taxon>
        <taxon>Pseudomonadota</taxon>
        <taxon>Alphaproteobacteria</taxon>
        <taxon>Sphingomonadales</taxon>
        <taxon>Erythrobacteraceae</taxon>
        <taxon>Aurantiacibacter</taxon>
    </lineage>
</organism>
<evidence type="ECO:0000313" key="4">
    <source>
        <dbReference type="EMBL" id="RIV89249.1"/>
    </source>
</evidence>
<sequence length="223" mass="24332">MTAPAPRNQPIDIELGLPGPLPEGERVLWHGKPARSALSRYLFRWPMLATYLALVALLPLLATVQQGAGLMQIALSPLLVLPFAAVILAFVQLGSWLLATTSTYIITDRRVILQVGVALTRTVNIPLRQIAHVGERDRRGSRDIALTLRRPNKIAWLALWPHALATQWKQPVPLLRALPADSPAGQILVDALMRAAPGIRHPSQSPVKDKARAQTPVGAEARV</sequence>
<evidence type="ECO:0000259" key="3">
    <source>
        <dbReference type="Pfam" id="PF03703"/>
    </source>
</evidence>
<dbReference type="EMBL" id="QXFL01000001">
    <property type="protein sequence ID" value="RIV89249.1"/>
    <property type="molecule type" value="Genomic_DNA"/>
</dbReference>
<feature type="transmembrane region" description="Helical" evidence="2">
    <location>
        <begin position="74"/>
        <end position="99"/>
    </location>
</feature>
<feature type="transmembrane region" description="Helical" evidence="2">
    <location>
        <begin position="42"/>
        <end position="62"/>
    </location>
</feature>
<accession>A0A418NXB1</accession>
<keyword evidence="5" id="KW-1185">Reference proteome</keyword>
<comment type="caution">
    <text evidence="4">The sequence shown here is derived from an EMBL/GenBank/DDBJ whole genome shotgun (WGS) entry which is preliminary data.</text>
</comment>
<dbReference type="RefSeq" id="WP_119584583.1">
    <property type="nucleotide sequence ID" value="NZ_CAWODQ010000001.1"/>
</dbReference>
<evidence type="ECO:0000256" key="2">
    <source>
        <dbReference type="SAM" id="Phobius"/>
    </source>
</evidence>
<keyword evidence="2" id="KW-1133">Transmembrane helix</keyword>
<dbReference type="AlphaFoldDB" id="A0A418NXB1"/>
<dbReference type="Proteomes" id="UP000286576">
    <property type="component" value="Unassembled WGS sequence"/>
</dbReference>
<evidence type="ECO:0000256" key="1">
    <source>
        <dbReference type="SAM" id="MobiDB-lite"/>
    </source>
</evidence>
<evidence type="ECO:0000313" key="5">
    <source>
        <dbReference type="Proteomes" id="UP000286576"/>
    </source>
</evidence>
<name>A0A418NXB1_9SPHN</name>